<dbReference type="InterPro" id="IPR036259">
    <property type="entry name" value="MFS_trans_sf"/>
</dbReference>
<keyword evidence="8" id="KW-1185">Reference proteome</keyword>
<feature type="transmembrane region" description="Helical" evidence="6">
    <location>
        <begin position="42"/>
        <end position="65"/>
    </location>
</feature>
<dbReference type="SUPFAM" id="SSF103473">
    <property type="entry name" value="MFS general substrate transporter"/>
    <property type="match status" value="1"/>
</dbReference>
<feature type="compositionally biased region" description="Low complexity" evidence="5">
    <location>
        <begin position="18"/>
        <end position="29"/>
    </location>
</feature>
<dbReference type="Gene3D" id="1.20.1250.20">
    <property type="entry name" value="MFS general substrate transporter like domains"/>
    <property type="match status" value="1"/>
</dbReference>
<dbReference type="AlphaFoldDB" id="A0A427XG97"/>
<feature type="transmembrane region" description="Helical" evidence="6">
    <location>
        <begin position="277"/>
        <end position="302"/>
    </location>
</feature>
<dbReference type="Proteomes" id="UP000279236">
    <property type="component" value="Unassembled WGS sequence"/>
</dbReference>
<evidence type="ECO:0000313" key="7">
    <source>
        <dbReference type="EMBL" id="RSH77773.1"/>
    </source>
</evidence>
<sequence>MTIPDSASGDAPLRGDASPSSSSSGSSHASVKDERPMVPRRALVVALVLATYVYSLETMVTMQYTSYAASAVGHHDQLGTLASASAVVLAVGKPLSASIAASGRGRALCFIAVTYSLGLALSATARNMPTLFAGQMLYAAASSGFQIVLQVVIADLSSLRRRGVWNGMLAAPYLVNLVVAGEVVQRTLPNWRVGYGMFAVIVPLTFAPFTYLLYKEEKQHGPVAQPPLNLDYKGLGLLTLTLSLFILGSWGATVFACHLIPILFLHSLRTPNPAIPVRLLHGAILGSALIGALDFASFYLGWTYLYPFITVTTEWTPRAVSYFIYTNTLSLTAAGLAAGAILYATRRVKWPLFWGLVFRLGGVILMYIARASGTTPLLIVSQALPGLGGGLANVASSISAQAAAPDRIGEVSAMTLLLAEVGNVAGAGAATRIWKRYLPAELERHVSGNGTAGEELRRELFKSFEKIMEYPMSDPVRAGSVAAYRAVMGRLVGCSVIVSLFPPLVCYLLTDDVHLADDVQVDVEVEADGHVEAAAHERTPLLHSEHQD</sequence>
<dbReference type="PANTHER" id="PTHR23501:SF87">
    <property type="entry name" value="SIDEROPHORE IRON TRANSPORTER 2"/>
    <property type="match status" value="1"/>
</dbReference>
<feature type="transmembrane region" description="Helical" evidence="6">
    <location>
        <begin position="107"/>
        <end position="125"/>
    </location>
</feature>
<keyword evidence="2 6" id="KW-0812">Transmembrane</keyword>
<feature type="transmembrane region" description="Helical" evidence="6">
    <location>
        <begin position="351"/>
        <end position="369"/>
    </location>
</feature>
<dbReference type="EMBL" id="RSCE01000014">
    <property type="protein sequence ID" value="RSH77773.1"/>
    <property type="molecule type" value="Genomic_DNA"/>
</dbReference>
<dbReference type="OrthoDB" id="2241241at2759"/>
<feature type="transmembrane region" description="Helical" evidence="6">
    <location>
        <begin position="322"/>
        <end position="344"/>
    </location>
</feature>
<accession>A0A427XG97</accession>
<gene>
    <name evidence="7" type="ORF">EHS24_002832</name>
</gene>
<dbReference type="GeneID" id="39587375"/>
<feature type="transmembrane region" description="Helical" evidence="6">
    <location>
        <begin position="195"/>
        <end position="214"/>
    </location>
</feature>
<dbReference type="Pfam" id="PF07690">
    <property type="entry name" value="MFS_1"/>
    <property type="match status" value="1"/>
</dbReference>
<feature type="transmembrane region" description="Helical" evidence="6">
    <location>
        <begin position="137"/>
        <end position="156"/>
    </location>
</feature>
<evidence type="ECO:0000256" key="1">
    <source>
        <dbReference type="ARBA" id="ARBA00004141"/>
    </source>
</evidence>
<evidence type="ECO:0008006" key="9">
    <source>
        <dbReference type="Google" id="ProtNLM"/>
    </source>
</evidence>
<evidence type="ECO:0000256" key="4">
    <source>
        <dbReference type="ARBA" id="ARBA00023136"/>
    </source>
</evidence>
<feature type="region of interest" description="Disordered" evidence="5">
    <location>
        <begin position="1"/>
        <end position="34"/>
    </location>
</feature>
<evidence type="ECO:0000256" key="2">
    <source>
        <dbReference type="ARBA" id="ARBA00022692"/>
    </source>
</evidence>
<evidence type="ECO:0000256" key="6">
    <source>
        <dbReference type="SAM" id="Phobius"/>
    </source>
</evidence>
<comment type="caution">
    <text evidence="7">The sequence shown here is derived from an EMBL/GenBank/DDBJ whole genome shotgun (WGS) entry which is preliminary data.</text>
</comment>
<proteinExistence type="predicted"/>
<evidence type="ECO:0000313" key="8">
    <source>
        <dbReference type="Proteomes" id="UP000279236"/>
    </source>
</evidence>
<reference evidence="7 8" key="1">
    <citation type="submission" date="2018-11" db="EMBL/GenBank/DDBJ databases">
        <title>Genome sequence of Apiotrichum porosum DSM 27194.</title>
        <authorList>
            <person name="Aliyu H."/>
            <person name="Gorte O."/>
            <person name="Ochsenreither K."/>
        </authorList>
    </citation>
    <scope>NUCLEOTIDE SEQUENCE [LARGE SCALE GENOMIC DNA]</scope>
    <source>
        <strain evidence="7 8">DSM 27194</strain>
    </source>
</reference>
<feature type="transmembrane region" description="Helical" evidence="6">
    <location>
        <begin position="234"/>
        <end position="265"/>
    </location>
</feature>
<dbReference type="GO" id="GO:0005886">
    <property type="term" value="C:plasma membrane"/>
    <property type="evidence" value="ECO:0007669"/>
    <property type="project" value="TreeGrafter"/>
</dbReference>
<keyword evidence="4 6" id="KW-0472">Membrane</keyword>
<evidence type="ECO:0000256" key="5">
    <source>
        <dbReference type="SAM" id="MobiDB-lite"/>
    </source>
</evidence>
<dbReference type="PANTHER" id="PTHR23501">
    <property type="entry name" value="MAJOR FACILITATOR SUPERFAMILY"/>
    <property type="match status" value="1"/>
</dbReference>
<comment type="subcellular location">
    <subcellularLocation>
        <location evidence="1">Membrane</location>
        <topology evidence="1">Multi-pass membrane protein</topology>
    </subcellularLocation>
</comment>
<dbReference type="GO" id="GO:0022857">
    <property type="term" value="F:transmembrane transporter activity"/>
    <property type="evidence" value="ECO:0007669"/>
    <property type="project" value="InterPro"/>
</dbReference>
<name>A0A427XG97_9TREE</name>
<evidence type="ECO:0000256" key="3">
    <source>
        <dbReference type="ARBA" id="ARBA00022989"/>
    </source>
</evidence>
<dbReference type="InterPro" id="IPR011701">
    <property type="entry name" value="MFS"/>
</dbReference>
<dbReference type="RefSeq" id="XP_028472920.1">
    <property type="nucleotide sequence ID" value="XM_028618553.1"/>
</dbReference>
<protein>
    <recommendedName>
        <fullName evidence="9">Major facilitator superfamily (MFS) profile domain-containing protein</fullName>
    </recommendedName>
</protein>
<keyword evidence="3 6" id="KW-1133">Transmembrane helix</keyword>
<organism evidence="7 8">
    <name type="scientific">Apiotrichum porosum</name>
    <dbReference type="NCBI Taxonomy" id="105984"/>
    <lineage>
        <taxon>Eukaryota</taxon>
        <taxon>Fungi</taxon>
        <taxon>Dikarya</taxon>
        <taxon>Basidiomycota</taxon>
        <taxon>Agaricomycotina</taxon>
        <taxon>Tremellomycetes</taxon>
        <taxon>Trichosporonales</taxon>
        <taxon>Trichosporonaceae</taxon>
        <taxon>Apiotrichum</taxon>
    </lineage>
</organism>